<gene>
    <name evidence="1" type="ORF">BpHYR1_022658</name>
</gene>
<protein>
    <submittedName>
        <fullName evidence="1">Uncharacterized protein</fullName>
    </submittedName>
</protein>
<sequence length="62" mass="6858">MILIDDGKQSTAHTFILVNNLLIALPLSTIFGSEILFASTETQTIIQNLILSPVNRSLWHGH</sequence>
<dbReference type="Proteomes" id="UP000276133">
    <property type="component" value="Unassembled WGS sequence"/>
</dbReference>
<organism evidence="1 2">
    <name type="scientific">Brachionus plicatilis</name>
    <name type="common">Marine rotifer</name>
    <name type="synonym">Brachionus muelleri</name>
    <dbReference type="NCBI Taxonomy" id="10195"/>
    <lineage>
        <taxon>Eukaryota</taxon>
        <taxon>Metazoa</taxon>
        <taxon>Spiralia</taxon>
        <taxon>Gnathifera</taxon>
        <taxon>Rotifera</taxon>
        <taxon>Eurotatoria</taxon>
        <taxon>Monogononta</taxon>
        <taxon>Pseudotrocha</taxon>
        <taxon>Ploima</taxon>
        <taxon>Brachionidae</taxon>
        <taxon>Brachionus</taxon>
    </lineage>
</organism>
<evidence type="ECO:0000313" key="1">
    <source>
        <dbReference type="EMBL" id="RMZ93300.1"/>
    </source>
</evidence>
<dbReference type="AlphaFoldDB" id="A0A3M7P390"/>
<accession>A0A3M7P390</accession>
<evidence type="ECO:0000313" key="2">
    <source>
        <dbReference type="Proteomes" id="UP000276133"/>
    </source>
</evidence>
<dbReference type="EMBL" id="REGN01013917">
    <property type="protein sequence ID" value="RMZ93300.1"/>
    <property type="molecule type" value="Genomic_DNA"/>
</dbReference>
<keyword evidence="2" id="KW-1185">Reference proteome</keyword>
<name>A0A3M7P390_BRAPC</name>
<reference evidence="1 2" key="1">
    <citation type="journal article" date="2018" name="Sci. Rep.">
        <title>Genomic signatures of local adaptation to the degree of environmental predictability in rotifers.</title>
        <authorList>
            <person name="Franch-Gras L."/>
            <person name="Hahn C."/>
            <person name="Garcia-Roger E.M."/>
            <person name="Carmona M.J."/>
            <person name="Serra M."/>
            <person name="Gomez A."/>
        </authorList>
    </citation>
    <scope>NUCLEOTIDE SEQUENCE [LARGE SCALE GENOMIC DNA]</scope>
    <source>
        <strain evidence="1">HYR1</strain>
    </source>
</reference>
<comment type="caution">
    <text evidence="1">The sequence shown here is derived from an EMBL/GenBank/DDBJ whole genome shotgun (WGS) entry which is preliminary data.</text>
</comment>
<proteinExistence type="predicted"/>